<dbReference type="EMBL" id="FOYT01000001">
    <property type="protein sequence ID" value="SFR42207.1"/>
    <property type="molecule type" value="Genomic_DNA"/>
</dbReference>
<dbReference type="RefSeq" id="WP_089805575.1">
    <property type="nucleotide sequence ID" value="NZ_FOYT01000001.1"/>
</dbReference>
<sequence>MTISEAAFHDIVRVWLTDCVGAGNLTHEPTLRTGREPDFLAEGSLATWAVEVENDADSLTDGFGQARLYAKHATEYVPLLVLPPVKASSRRELALLRDDVRIVELDPGTGDVLSGP</sequence>
<keyword evidence="2" id="KW-1185">Reference proteome</keyword>
<dbReference type="STRING" id="553469.SAMN04487947_1237"/>
<reference evidence="2" key="1">
    <citation type="submission" date="2016-10" db="EMBL/GenBank/DDBJ databases">
        <authorList>
            <person name="Varghese N."/>
            <person name="Submissions S."/>
        </authorList>
    </citation>
    <scope>NUCLEOTIDE SEQUENCE [LARGE SCALE GENOMIC DNA]</scope>
    <source>
        <strain evidence="2">CGMCC 1.7736</strain>
    </source>
</reference>
<protein>
    <submittedName>
        <fullName evidence="1">Uncharacterized protein</fullName>
    </submittedName>
</protein>
<name>A0A1I6GJF6_9EURY</name>
<proteinExistence type="predicted"/>
<organism evidence="1 2">
    <name type="scientific">Halogeometricum rufum</name>
    <dbReference type="NCBI Taxonomy" id="553469"/>
    <lineage>
        <taxon>Archaea</taxon>
        <taxon>Methanobacteriati</taxon>
        <taxon>Methanobacteriota</taxon>
        <taxon>Stenosarchaea group</taxon>
        <taxon>Halobacteria</taxon>
        <taxon>Halobacteriales</taxon>
        <taxon>Haloferacaceae</taxon>
        <taxon>Halogeometricum</taxon>
    </lineage>
</organism>
<dbReference type="AlphaFoldDB" id="A0A1I6GJF6"/>
<gene>
    <name evidence="1" type="ORF">SAMN04487947_1237</name>
</gene>
<evidence type="ECO:0000313" key="1">
    <source>
        <dbReference type="EMBL" id="SFR42207.1"/>
    </source>
</evidence>
<dbReference type="OrthoDB" id="382921at2157"/>
<evidence type="ECO:0000313" key="2">
    <source>
        <dbReference type="Proteomes" id="UP000198531"/>
    </source>
</evidence>
<dbReference type="Proteomes" id="UP000198531">
    <property type="component" value="Unassembled WGS sequence"/>
</dbReference>
<accession>A0A1I6GJF6</accession>